<feature type="binding site" evidence="14">
    <location>
        <position position="233"/>
    </location>
    <ligand>
        <name>substrate</name>
    </ligand>
</feature>
<keyword evidence="11" id="KW-0961">Cell wall biogenesis/degradation</keyword>
<dbReference type="InterPro" id="IPR012338">
    <property type="entry name" value="Beta-lactam/transpept-like"/>
</dbReference>
<evidence type="ECO:0000256" key="14">
    <source>
        <dbReference type="PIRSR" id="PIRSR618044-2"/>
    </source>
</evidence>
<dbReference type="EMBL" id="FOIF01000001">
    <property type="protein sequence ID" value="SES62131.1"/>
    <property type="molecule type" value="Genomic_DNA"/>
</dbReference>
<dbReference type="SUPFAM" id="SSF69189">
    <property type="entry name" value="Penicillin-binding protein associated domain"/>
    <property type="match status" value="1"/>
</dbReference>
<comment type="function">
    <text evidence="1">Removes C-terminal D-alanyl residues from sugar-peptide cell wall precursors.</text>
</comment>
<evidence type="ECO:0000256" key="6">
    <source>
        <dbReference type="ARBA" id="ARBA00022670"/>
    </source>
</evidence>
<evidence type="ECO:0000256" key="10">
    <source>
        <dbReference type="ARBA" id="ARBA00022984"/>
    </source>
</evidence>
<dbReference type="Proteomes" id="UP000243819">
    <property type="component" value="Unassembled WGS sequence"/>
</dbReference>
<dbReference type="RefSeq" id="WP_091347576.1">
    <property type="nucleotide sequence ID" value="NZ_FOIF01000001.1"/>
</dbReference>
<dbReference type="OrthoDB" id="1701915at2"/>
<evidence type="ECO:0000256" key="8">
    <source>
        <dbReference type="ARBA" id="ARBA00022801"/>
    </source>
</evidence>
<feature type="active site" evidence="13">
    <location>
        <position position="121"/>
    </location>
</feature>
<dbReference type="EC" id="3.4.16.4" evidence="4"/>
<feature type="domain" description="Peptidase S11 D-Ala-D-Ala carboxypeptidase A C-terminal" evidence="16">
    <location>
        <begin position="283"/>
        <end position="372"/>
    </location>
</feature>
<keyword evidence="10" id="KW-0573">Peptidoglycan synthesis</keyword>
<evidence type="ECO:0000313" key="17">
    <source>
        <dbReference type="EMBL" id="SES62131.1"/>
    </source>
</evidence>
<dbReference type="InterPro" id="IPR012907">
    <property type="entry name" value="Peptidase_S11_C"/>
</dbReference>
<sequence>MKKIFITLFLLIFSIIILLPTGNVTAQEFNLRSYIVMDAQTGYVMYEKNADTPYPPASITKAMTMYLIFEALENGQITLDEKVTAGPRVKTAQTPGAQTIFLQPGHQVSVRELLTTIAVPSANDAAVAMAEHIAGSEMQFVAMMNDKARELGLTNTLFQNSHGLDAPNHYMSARDIAILSKRLINDFPQVLEFSSIETYRTQEQTNHWGETLFYESTFRSLLRKHRGIIDGLKTGYTEEAGRCITATAFINGRRVIIVLMGAESISQRDNYIEQFMNKIVTDFRSVIVAEKENPVEEVPIPRAKNRLVQVGTLDDVSLMVPNVNPDVTQQIIINEGVRAPLNKGDEVGKVIYYIGEQQVYETPIYVLEDVPQANIIVRFFRGIGNLFSKLFNLIF</sequence>
<keyword evidence="6" id="KW-0645">Protease</keyword>
<dbReference type="SUPFAM" id="SSF56601">
    <property type="entry name" value="beta-lactamase/transpeptidase-like"/>
    <property type="match status" value="1"/>
</dbReference>
<dbReference type="Pfam" id="PF00768">
    <property type="entry name" value="Peptidase_S11"/>
    <property type="match status" value="1"/>
</dbReference>
<dbReference type="Pfam" id="PF07943">
    <property type="entry name" value="PBP5_C"/>
    <property type="match status" value="1"/>
</dbReference>
<dbReference type="PANTHER" id="PTHR21581:SF6">
    <property type="entry name" value="TRAFFICKING PROTEIN PARTICLE COMPLEX SUBUNIT 12"/>
    <property type="match status" value="1"/>
</dbReference>
<comment type="pathway">
    <text evidence="2">Cell wall biogenesis; peptidoglycan biosynthesis.</text>
</comment>
<evidence type="ECO:0000313" key="18">
    <source>
        <dbReference type="Proteomes" id="UP000243819"/>
    </source>
</evidence>
<evidence type="ECO:0000256" key="11">
    <source>
        <dbReference type="ARBA" id="ARBA00023316"/>
    </source>
</evidence>
<organism evidence="17 18">
    <name type="scientific">Anaerobranca gottschalkii DSM 13577</name>
    <dbReference type="NCBI Taxonomy" id="1120990"/>
    <lineage>
        <taxon>Bacteria</taxon>
        <taxon>Bacillati</taxon>
        <taxon>Bacillota</taxon>
        <taxon>Clostridia</taxon>
        <taxon>Eubacteriales</taxon>
        <taxon>Proteinivoracaceae</taxon>
        <taxon>Anaerobranca</taxon>
    </lineage>
</organism>
<dbReference type="PANTHER" id="PTHR21581">
    <property type="entry name" value="D-ALANYL-D-ALANINE CARBOXYPEPTIDASE"/>
    <property type="match status" value="1"/>
</dbReference>
<evidence type="ECO:0000256" key="12">
    <source>
        <dbReference type="ARBA" id="ARBA00034000"/>
    </source>
</evidence>
<evidence type="ECO:0000256" key="5">
    <source>
        <dbReference type="ARBA" id="ARBA00022645"/>
    </source>
</evidence>
<gene>
    <name evidence="17" type="ORF">SAMN03080614_100115</name>
</gene>
<reference evidence="18" key="1">
    <citation type="submission" date="2016-10" db="EMBL/GenBank/DDBJ databases">
        <authorList>
            <person name="Varghese N."/>
            <person name="Submissions S."/>
        </authorList>
    </citation>
    <scope>NUCLEOTIDE SEQUENCE [LARGE SCALE GENOMIC DNA]</scope>
    <source>
        <strain evidence="18">DSM 13577</strain>
    </source>
</reference>
<dbReference type="GO" id="GO:0006508">
    <property type="term" value="P:proteolysis"/>
    <property type="evidence" value="ECO:0007669"/>
    <property type="project" value="UniProtKB-KW"/>
</dbReference>
<evidence type="ECO:0000256" key="3">
    <source>
        <dbReference type="ARBA" id="ARBA00007164"/>
    </source>
</evidence>
<protein>
    <recommendedName>
        <fullName evidence="4">serine-type D-Ala-D-Ala carboxypeptidase</fullName>
        <ecNumber evidence="4">3.4.16.4</ecNumber>
    </recommendedName>
</protein>
<proteinExistence type="inferred from homology"/>
<dbReference type="STRING" id="1120990.SAMN03080614_100115"/>
<evidence type="ECO:0000256" key="9">
    <source>
        <dbReference type="ARBA" id="ARBA00022960"/>
    </source>
</evidence>
<evidence type="ECO:0000256" key="13">
    <source>
        <dbReference type="PIRSR" id="PIRSR618044-1"/>
    </source>
</evidence>
<dbReference type="PRINTS" id="PR00725">
    <property type="entry name" value="DADACBPTASE1"/>
</dbReference>
<dbReference type="UniPathway" id="UPA00219"/>
<keyword evidence="9" id="KW-0133">Cell shape</keyword>
<feature type="active site" description="Acyl-ester intermediate" evidence="13">
    <location>
        <position position="58"/>
    </location>
</feature>
<evidence type="ECO:0000256" key="2">
    <source>
        <dbReference type="ARBA" id="ARBA00004752"/>
    </source>
</evidence>
<dbReference type="InterPro" id="IPR015956">
    <property type="entry name" value="Peniciliin-bd_prot_C_sf"/>
</dbReference>
<keyword evidence="7" id="KW-0732">Signal</keyword>
<feature type="active site" description="Proton acceptor" evidence="13">
    <location>
        <position position="61"/>
    </location>
</feature>
<dbReference type="GO" id="GO:0009252">
    <property type="term" value="P:peptidoglycan biosynthetic process"/>
    <property type="evidence" value="ECO:0007669"/>
    <property type="project" value="UniProtKB-UniPathway"/>
</dbReference>
<dbReference type="Gene3D" id="2.60.410.10">
    <property type="entry name" value="D-Ala-D-Ala carboxypeptidase, C-terminal domain"/>
    <property type="match status" value="1"/>
</dbReference>
<evidence type="ECO:0000259" key="16">
    <source>
        <dbReference type="SMART" id="SM00936"/>
    </source>
</evidence>
<evidence type="ECO:0000256" key="15">
    <source>
        <dbReference type="RuleBase" id="RU004016"/>
    </source>
</evidence>
<dbReference type="SMART" id="SM00936">
    <property type="entry name" value="PBP5_C"/>
    <property type="match status" value="1"/>
</dbReference>
<dbReference type="AlphaFoldDB" id="A0A1H9Y0G0"/>
<name>A0A1H9Y0G0_9FIRM</name>
<evidence type="ECO:0000256" key="1">
    <source>
        <dbReference type="ARBA" id="ARBA00003217"/>
    </source>
</evidence>
<comment type="catalytic activity">
    <reaction evidence="12">
        <text>Preferential cleavage: (Ac)2-L-Lys-D-Ala-|-D-Ala. Also transpeptidation of peptidyl-alanyl moieties that are N-acyl substituents of D-alanine.</text>
        <dbReference type="EC" id="3.4.16.4"/>
    </reaction>
</comment>
<keyword evidence="8" id="KW-0378">Hydrolase</keyword>
<keyword evidence="5 17" id="KW-0121">Carboxypeptidase</keyword>
<keyword evidence="18" id="KW-1185">Reference proteome</keyword>
<evidence type="ECO:0000256" key="7">
    <source>
        <dbReference type="ARBA" id="ARBA00022729"/>
    </source>
</evidence>
<dbReference type="GO" id="GO:0009002">
    <property type="term" value="F:serine-type D-Ala-D-Ala carboxypeptidase activity"/>
    <property type="evidence" value="ECO:0007669"/>
    <property type="project" value="UniProtKB-EC"/>
</dbReference>
<dbReference type="InterPro" id="IPR037167">
    <property type="entry name" value="Peptidase_S11_C_sf"/>
</dbReference>
<dbReference type="GO" id="GO:0008360">
    <property type="term" value="P:regulation of cell shape"/>
    <property type="evidence" value="ECO:0007669"/>
    <property type="project" value="UniProtKB-KW"/>
</dbReference>
<evidence type="ECO:0000256" key="4">
    <source>
        <dbReference type="ARBA" id="ARBA00012448"/>
    </source>
</evidence>
<dbReference type="InterPro" id="IPR018044">
    <property type="entry name" value="Peptidase_S11"/>
</dbReference>
<dbReference type="InterPro" id="IPR001967">
    <property type="entry name" value="Peptidase_S11_N"/>
</dbReference>
<dbReference type="GO" id="GO:0071555">
    <property type="term" value="P:cell wall organization"/>
    <property type="evidence" value="ECO:0007669"/>
    <property type="project" value="UniProtKB-KW"/>
</dbReference>
<dbReference type="Gene3D" id="3.40.710.10">
    <property type="entry name" value="DD-peptidase/beta-lactamase superfamily"/>
    <property type="match status" value="1"/>
</dbReference>
<accession>A0A1H9Y0G0</accession>
<comment type="similarity">
    <text evidence="3 15">Belongs to the peptidase S11 family.</text>
</comment>